<reference evidence="2 3" key="1">
    <citation type="submission" date="2020-08" db="EMBL/GenBank/DDBJ databases">
        <title>Sequencing the genomes of 1000 actinobacteria strains.</title>
        <authorList>
            <person name="Klenk H.-P."/>
        </authorList>
    </citation>
    <scope>NUCLEOTIDE SEQUENCE [LARGE SCALE GENOMIC DNA]</scope>
    <source>
        <strain evidence="2 3">DSM 45084</strain>
    </source>
</reference>
<protein>
    <recommendedName>
        <fullName evidence="1">DNA primase/polymerase bifunctional N-terminal domain-containing protein</fullName>
    </recommendedName>
</protein>
<accession>A0A7W7T995</accession>
<dbReference type="Proteomes" id="UP000542674">
    <property type="component" value="Unassembled WGS sequence"/>
</dbReference>
<dbReference type="Pfam" id="PF09250">
    <property type="entry name" value="Prim-Pol"/>
    <property type="match status" value="1"/>
</dbReference>
<gene>
    <name evidence="2" type="ORF">F4559_006277</name>
</gene>
<keyword evidence="3" id="KW-1185">Reference proteome</keyword>
<sequence length="201" mass="21873">MEWSDSWRGAFRIELRAEAVSLAWHGWPVLPGTYPAGDGWAGRDGVESTGPTPVHDDWQERVGTQADQVAAWWAGHSYSILLATGHGVDAVEVDTDLGRKAAVALRAAGFPVPILATPEGRWTFLVATGSPWPSDDRVTYHGKGEFIVLPPTPVRHGVVHWRVKPQICGWQLPDATIVRDALHEAAHATDSYESLLTAETA</sequence>
<evidence type="ECO:0000313" key="3">
    <source>
        <dbReference type="Proteomes" id="UP000542674"/>
    </source>
</evidence>
<proteinExistence type="predicted"/>
<organism evidence="2 3">
    <name type="scientific">Saccharothrix violaceirubra</name>
    <dbReference type="NCBI Taxonomy" id="413306"/>
    <lineage>
        <taxon>Bacteria</taxon>
        <taxon>Bacillati</taxon>
        <taxon>Actinomycetota</taxon>
        <taxon>Actinomycetes</taxon>
        <taxon>Pseudonocardiales</taxon>
        <taxon>Pseudonocardiaceae</taxon>
        <taxon>Saccharothrix</taxon>
    </lineage>
</organism>
<evidence type="ECO:0000313" key="2">
    <source>
        <dbReference type="EMBL" id="MBB4968918.1"/>
    </source>
</evidence>
<dbReference type="SMART" id="SM00943">
    <property type="entry name" value="Prim-Pol"/>
    <property type="match status" value="1"/>
</dbReference>
<feature type="domain" description="DNA primase/polymerase bifunctional N-terminal" evidence="1">
    <location>
        <begin position="19"/>
        <end position="176"/>
    </location>
</feature>
<dbReference type="RefSeq" id="WP_184674652.1">
    <property type="nucleotide sequence ID" value="NZ_BAABAI010000043.1"/>
</dbReference>
<dbReference type="InterPro" id="IPR015330">
    <property type="entry name" value="DNA_primase/pol_bifunc_N"/>
</dbReference>
<name>A0A7W7T995_9PSEU</name>
<comment type="caution">
    <text evidence="2">The sequence shown here is derived from an EMBL/GenBank/DDBJ whole genome shotgun (WGS) entry which is preliminary data.</text>
</comment>
<dbReference type="EMBL" id="JACHJS010000001">
    <property type="protein sequence ID" value="MBB4968918.1"/>
    <property type="molecule type" value="Genomic_DNA"/>
</dbReference>
<evidence type="ECO:0000259" key="1">
    <source>
        <dbReference type="SMART" id="SM00943"/>
    </source>
</evidence>
<dbReference type="AlphaFoldDB" id="A0A7W7T995"/>